<dbReference type="AlphaFoldDB" id="A0A059EZV7"/>
<evidence type="ECO:0000256" key="1">
    <source>
        <dbReference type="SAM" id="Phobius"/>
    </source>
</evidence>
<evidence type="ECO:0008006" key="4">
    <source>
        <dbReference type="Google" id="ProtNLM"/>
    </source>
</evidence>
<evidence type="ECO:0000313" key="3">
    <source>
        <dbReference type="Proteomes" id="UP000030655"/>
    </source>
</evidence>
<dbReference type="VEuPathDB" id="MicrosporidiaDB:H312_02050"/>
<sequence>MNASCILNILKVLPIYETTSILNNIGHETIKTSEVLELSNLKLKLYNVIYEEFNHNQNISIEDYQVFDNRKTGWYEAVPPDLSIYNHVKKINKSETLSIIYNDIERMQGTINEVRINREQYRYKIRKALILFNKYFEGMYIQGYHLVMAAIVSILTDTNHMIHVSFFVTLLKRNNMLSLHSDLSACNLKIEKLLKILNVSIKEDFLSMFCSSVFLKWYLTLFSILDIKIRYFFMDLVMLYKVDFIYCLSAIVLKKYYPIENIDNQQILEETFFGEIKNLNGGILDHYELVLETLIFINKHKSKITNIIHSD</sequence>
<dbReference type="EMBL" id="KK365175">
    <property type="protein sequence ID" value="KCZ80538.1"/>
    <property type="molecule type" value="Genomic_DNA"/>
</dbReference>
<accession>A0A059EZV7</accession>
<keyword evidence="1" id="KW-0472">Membrane</keyword>
<evidence type="ECO:0000313" key="2">
    <source>
        <dbReference type="EMBL" id="KCZ80538.1"/>
    </source>
</evidence>
<dbReference type="OrthoDB" id="2197544at2759"/>
<dbReference type="HOGENOM" id="CLU_894213_0_0_1"/>
<reference evidence="3" key="1">
    <citation type="submission" date="2013-02" db="EMBL/GenBank/DDBJ databases">
        <authorList>
            <consortium name="The Broad Institute Genome Sequencing Platform"/>
            <person name="Cuomo C."/>
            <person name="Becnel J."/>
            <person name="Sanscrainte N."/>
            <person name="Walker B."/>
            <person name="Young S.K."/>
            <person name="Zeng Q."/>
            <person name="Gargeya S."/>
            <person name="Fitzgerald M."/>
            <person name="Haas B."/>
            <person name="Abouelleil A."/>
            <person name="Alvarado L."/>
            <person name="Arachchi H.M."/>
            <person name="Berlin A.M."/>
            <person name="Chapman S.B."/>
            <person name="Dewar J."/>
            <person name="Goldberg J."/>
            <person name="Griggs A."/>
            <person name="Gujja S."/>
            <person name="Hansen M."/>
            <person name="Howarth C."/>
            <person name="Imamovic A."/>
            <person name="Larimer J."/>
            <person name="McCowan C."/>
            <person name="Murphy C."/>
            <person name="Neiman D."/>
            <person name="Pearson M."/>
            <person name="Priest M."/>
            <person name="Roberts A."/>
            <person name="Saif S."/>
            <person name="Shea T."/>
            <person name="Sisk P."/>
            <person name="Sykes S."/>
            <person name="Wortman J."/>
            <person name="Nusbaum C."/>
            <person name="Birren B."/>
        </authorList>
    </citation>
    <scope>NUCLEOTIDE SEQUENCE [LARGE SCALE GENOMIC DNA]</scope>
    <source>
        <strain evidence="3">PRA339</strain>
    </source>
</reference>
<keyword evidence="3" id="KW-1185">Reference proteome</keyword>
<protein>
    <recommendedName>
        <fullName evidence="4">Rab-GAP TBC domain-containing protein</fullName>
    </recommendedName>
</protein>
<keyword evidence="1" id="KW-0812">Transmembrane</keyword>
<gene>
    <name evidence="2" type="ORF">H312_02050</name>
</gene>
<feature type="transmembrane region" description="Helical" evidence="1">
    <location>
        <begin position="231"/>
        <end position="253"/>
    </location>
</feature>
<name>A0A059EZV7_9MICR</name>
<organism evidence="2 3">
    <name type="scientific">Anncaliia algerae PRA339</name>
    <dbReference type="NCBI Taxonomy" id="1288291"/>
    <lineage>
        <taxon>Eukaryota</taxon>
        <taxon>Fungi</taxon>
        <taxon>Fungi incertae sedis</taxon>
        <taxon>Microsporidia</taxon>
        <taxon>Tubulinosematoidea</taxon>
        <taxon>Tubulinosematidae</taxon>
        <taxon>Anncaliia</taxon>
    </lineage>
</organism>
<proteinExistence type="predicted"/>
<keyword evidence="1" id="KW-1133">Transmembrane helix</keyword>
<dbReference type="Proteomes" id="UP000030655">
    <property type="component" value="Unassembled WGS sequence"/>
</dbReference>
<reference evidence="2 3" key="2">
    <citation type="submission" date="2014-03" db="EMBL/GenBank/DDBJ databases">
        <title>The Genome Sequence of Anncaliia algerae insect isolate PRA339.</title>
        <authorList>
            <consortium name="The Broad Institute Genome Sequencing Platform"/>
            <consortium name="The Broad Institute Genome Sequencing Center for Infectious Disease"/>
            <person name="Cuomo C."/>
            <person name="Becnel J."/>
            <person name="Sanscrainte N."/>
            <person name="Walker B."/>
            <person name="Young S.K."/>
            <person name="Zeng Q."/>
            <person name="Gargeya S."/>
            <person name="Fitzgerald M."/>
            <person name="Haas B."/>
            <person name="Abouelleil A."/>
            <person name="Alvarado L."/>
            <person name="Arachchi H.M."/>
            <person name="Berlin A.M."/>
            <person name="Chapman S.B."/>
            <person name="Dewar J."/>
            <person name="Goldberg J."/>
            <person name="Griggs A."/>
            <person name="Gujja S."/>
            <person name="Hansen M."/>
            <person name="Howarth C."/>
            <person name="Imamovic A."/>
            <person name="Larimer J."/>
            <person name="McCowan C."/>
            <person name="Murphy C."/>
            <person name="Neiman D."/>
            <person name="Pearson M."/>
            <person name="Priest M."/>
            <person name="Roberts A."/>
            <person name="Saif S."/>
            <person name="Shea T."/>
            <person name="Sisk P."/>
            <person name="Sykes S."/>
            <person name="Wortman J."/>
            <person name="Nusbaum C."/>
            <person name="Birren B."/>
        </authorList>
    </citation>
    <scope>NUCLEOTIDE SEQUENCE [LARGE SCALE GENOMIC DNA]</scope>
    <source>
        <strain evidence="2 3">PRA339</strain>
    </source>
</reference>